<dbReference type="GeneID" id="66578603"/>
<dbReference type="Proteomes" id="UP000265489">
    <property type="component" value="Unassembled WGS sequence"/>
</dbReference>
<dbReference type="NCBIfam" id="TIGR01906">
    <property type="entry name" value="integ_TIGR01906"/>
    <property type="match status" value="1"/>
</dbReference>
<protein>
    <submittedName>
        <fullName evidence="2">TIGR01906 family membrane protein</fullName>
    </submittedName>
</protein>
<gene>
    <name evidence="2" type="ORF">DWW32_01950</name>
</gene>
<dbReference type="Pfam" id="PF07314">
    <property type="entry name" value="Lit"/>
    <property type="match status" value="1"/>
</dbReference>
<dbReference type="EMBL" id="QRYQ01000002">
    <property type="protein sequence ID" value="RGU93798.1"/>
    <property type="molecule type" value="Genomic_DNA"/>
</dbReference>
<comment type="caution">
    <text evidence="2">The sequence shown here is derived from an EMBL/GenBank/DDBJ whole genome shotgun (WGS) entry which is preliminary data.</text>
</comment>
<dbReference type="AlphaFoldDB" id="A0A395W9L8"/>
<proteinExistence type="predicted"/>
<keyword evidence="1" id="KW-1133">Transmembrane helix</keyword>
<organism evidence="2 3">
    <name type="scientific">Holdemanella biformis</name>
    <dbReference type="NCBI Taxonomy" id="1735"/>
    <lineage>
        <taxon>Bacteria</taxon>
        <taxon>Bacillati</taxon>
        <taxon>Bacillota</taxon>
        <taxon>Erysipelotrichia</taxon>
        <taxon>Erysipelotrichales</taxon>
        <taxon>Erysipelotrichaceae</taxon>
        <taxon>Holdemanella</taxon>
    </lineage>
</organism>
<keyword evidence="1" id="KW-0472">Membrane</keyword>
<accession>A0A395W9L8</accession>
<dbReference type="InterPro" id="IPR010178">
    <property type="entry name" value="Lit"/>
</dbReference>
<evidence type="ECO:0000313" key="2">
    <source>
        <dbReference type="EMBL" id="RGU93798.1"/>
    </source>
</evidence>
<evidence type="ECO:0000313" key="3">
    <source>
        <dbReference type="Proteomes" id="UP000265489"/>
    </source>
</evidence>
<name>A0A395W9L8_9FIRM</name>
<dbReference type="RefSeq" id="WP_118324570.1">
    <property type="nucleotide sequence ID" value="NZ_CATXNH010000002.1"/>
</dbReference>
<feature type="transmembrane region" description="Helical" evidence="1">
    <location>
        <begin position="135"/>
        <end position="155"/>
    </location>
</feature>
<feature type="transmembrane region" description="Helical" evidence="1">
    <location>
        <begin position="192"/>
        <end position="220"/>
    </location>
</feature>
<evidence type="ECO:0000256" key="1">
    <source>
        <dbReference type="SAM" id="Phobius"/>
    </source>
</evidence>
<keyword evidence="1" id="KW-0812">Transmembrane</keyword>
<feature type="transmembrane region" description="Helical" evidence="1">
    <location>
        <begin position="105"/>
        <end position="123"/>
    </location>
</feature>
<sequence>MRRVLSFLFGWCFIIVCVVFSIKSTALNPDFYIPKYEEMELASDIGVSKKDLNQSIRLLLDYLDDKRDDIKGHITWYGVSQETFNEKETSHMVDVKALYQNALKVAKMAFIILGLVVLYFYLNDKTLMFAYLSKGFLMAMFTFILMLVFFGFWILTDFTSFWTWFHTIFFSNQLWLLDPNTDFMICMLPETIFYKLVLACVVKVICVMALASVLAIYYMVKKAPIGFER</sequence>
<reference evidence="2 3" key="1">
    <citation type="submission" date="2018-08" db="EMBL/GenBank/DDBJ databases">
        <title>A genome reference for cultivated species of the human gut microbiota.</title>
        <authorList>
            <person name="Zou Y."/>
            <person name="Xue W."/>
            <person name="Luo G."/>
        </authorList>
    </citation>
    <scope>NUCLEOTIDE SEQUENCE [LARGE SCALE GENOMIC DNA]</scope>
    <source>
        <strain evidence="2 3">AF15-20</strain>
    </source>
</reference>